<feature type="compositionally biased region" description="Polar residues" evidence="1">
    <location>
        <begin position="486"/>
        <end position="497"/>
    </location>
</feature>
<proteinExistence type="predicted"/>
<feature type="region of interest" description="Disordered" evidence="1">
    <location>
        <begin position="349"/>
        <end position="536"/>
    </location>
</feature>
<sequence>MPRLLSSYAANKRVEDGLKRKQEQIRQEYVRARHRYLDETEKLIKDLVQIHVKTPSAFRRGTPPNSAPSFSRQGRGGVFPYPSQGVQLPHHLTSQQQQQTTAEILHETSQALGCRSSGDRNTPGMPALDGEQHGRVPAGGSRSAPIRRAAQGVAAPATTGVVTPQPPVVQIRGDEVFYQYDTGRPSGWKKIEPAYRTKVLLHRNKTVSQALHKQQQNLGKDSSGDTTDSATEAALRHDSGSTSRKNSVYSTGTRRDLELYGRRESLFSRRSSRRASRLFEDTQDDFDEEDRVSRLSTLMQQQLSPGHTPRMLDGWTIMNWCLWNKRTEKPIWATKRYIEKKRREFKKYEASRTRERKELDLPAKPLSASERSRENRRNSSVTEKEPVVEPRRAKSVPLNTRDSSRLEGVDEEDEQEEEEEEEKEETGTETLPRIPDALDRGILRPTTSILRSSRLDEGQSQTERDDVPRPKTTHPRRRVTLGEFIQQDSLLSSNSNKNADEGNNYINGENKACNDNDETLPSQGSAQVGEQPEGQRKRTISINEYPQVVNSSHQGPQTPRSSDSSLVLTRAQGERADLEDRMPGLAATRLATRQADGNGSRKPVTPRKAPGVSKKVNTVGTVVFPKVKHIVPELGTDSPR</sequence>
<feature type="compositionally biased region" description="Polar residues" evidence="1">
    <location>
        <begin position="210"/>
        <end position="230"/>
    </location>
</feature>
<feature type="region of interest" description="Disordered" evidence="1">
    <location>
        <begin position="56"/>
        <end position="77"/>
    </location>
</feature>
<feature type="compositionally biased region" description="Polar residues" evidence="1">
    <location>
        <begin position="240"/>
        <end position="252"/>
    </location>
</feature>
<protein>
    <recommendedName>
        <fullName evidence="4">Nuclear protein MDM1</fullName>
    </recommendedName>
</protein>
<feature type="compositionally biased region" description="Polar residues" evidence="1">
    <location>
        <begin position="519"/>
        <end position="528"/>
    </location>
</feature>
<feature type="compositionally biased region" description="Basic and acidic residues" evidence="1">
    <location>
        <begin position="453"/>
        <end position="469"/>
    </location>
</feature>
<feature type="compositionally biased region" description="Low complexity" evidence="1">
    <location>
        <begin position="149"/>
        <end position="163"/>
    </location>
</feature>
<feature type="compositionally biased region" description="Basic and acidic residues" evidence="1">
    <location>
        <begin position="349"/>
        <end position="361"/>
    </location>
</feature>
<dbReference type="Proteomes" id="UP000735302">
    <property type="component" value="Unassembled WGS sequence"/>
</dbReference>
<feature type="region of interest" description="Disordered" evidence="1">
    <location>
        <begin position="113"/>
        <end position="166"/>
    </location>
</feature>
<organism evidence="2 3">
    <name type="scientific">Plakobranchus ocellatus</name>
    <dbReference type="NCBI Taxonomy" id="259542"/>
    <lineage>
        <taxon>Eukaryota</taxon>
        <taxon>Metazoa</taxon>
        <taxon>Spiralia</taxon>
        <taxon>Lophotrochozoa</taxon>
        <taxon>Mollusca</taxon>
        <taxon>Gastropoda</taxon>
        <taxon>Heterobranchia</taxon>
        <taxon>Euthyneura</taxon>
        <taxon>Panpulmonata</taxon>
        <taxon>Sacoglossa</taxon>
        <taxon>Placobranchoidea</taxon>
        <taxon>Plakobranchidae</taxon>
        <taxon>Plakobranchus</taxon>
    </lineage>
</organism>
<feature type="compositionally biased region" description="Polar residues" evidence="1">
    <location>
        <begin position="63"/>
        <end position="72"/>
    </location>
</feature>
<gene>
    <name evidence="2" type="ORF">PoB_004081400</name>
</gene>
<feature type="region of interest" description="Disordered" evidence="1">
    <location>
        <begin position="548"/>
        <end position="568"/>
    </location>
</feature>
<evidence type="ECO:0000313" key="2">
    <source>
        <dbReference type="EMBL" id="GFO14309.1"/>
    </source>
</evidence>
<feature type="compositionally biased region" description="Polar residues" evidence="1">
    <location>
        <begin position="548"/>
        <end position="567"/>
    </location>
</feature>
<feature type="compositionally biased region" description="Acidic residues" evidence="1">
    <location>
        <begin position="409"/>
        <end position="424"/>
    </location>
</feature>
<accession>A0AAV4B7H7</accession>
<evidence type="ECO:0008006" key="4">
    <source>
        <dbReference type="Google" id="ProtNLM"/>
    </source>
</evidence>
<feature type="region of interest" description="Disordered" evidence="1">
    <location>
        <begin position="592"/>
        <end position="613"/>
    </location>
</feature>
<name>A0AAV4B7H7_9GAST</name>
<feature type="region of interest" description="Disordered" evidence="1">
    <location>
        <begin position="210"/>
        <end position="252"/>
    </location>
</feature>
<dbReference type="EMBL" id="BLXT01004553">
    <property type="protein sequence ID" value="GFO14309.1"/>
    <property type="molecule type" value="Genomic_DNA"/>
</dbReference>
<keyword evidence="3" id="KW-1185">Reference proteome</keyword>
<evidence type="ECO:0000256" key="1">
    <source>
        <dbReference type="SAM" id="MobiDB-lite"/>
    </source>
</evidence>
<feature type="compositionally biased region" description="Basic and acidic residues" evidence="1">
    <location>
        <begin position="370"/>
        <end position="392"/>
    </location>
</feature>
<comment type="caution">
    <text evidence="2">The sequence shown here is derived from an EMBL/GenBank/DDBJ whole genome shotgun (WGS) entry which is preliminary data.</text>
</comment>
<reference evidence="2 3" key="1">
    <citation type="journal article" date="2021" name="Elife">
        <title>Chloroplast acquisition without the gene transfer in kleptoplastic sea slugs, Plakobranchus ocellatus.</title>
        <authorList>
            <person name="Maeda T."/>
            <person name="Takahashi S."/>
            <person name="Yoshida T."/>
            <person name="Shimamura S."/>
            <person name="Takaki Y."/>
            <person name="Nagai Y."/>
            <person name="Toyoda A."/>
            <person name="Suzuki Y."/>
            <person name="Arimoto A."/>
            <person name="Ishii H."/>
            <person name="Satoh N."/>
            <person name="Nishiyama T."/>
            <person name="Hasebe M."/>
            <person name="Maruyama T."/>
            <person name="Minagawa J."/>
            <person name="Obokata J."/>
            <person name="Shigenobu S."/>
        </authorList>
    </citation>
    <scope>NUCLEOTIDE SEQUENCE [LARGE SCALE GENOMIC DNA]</scope>
</reference>
<dbReference type="AlphaFoldDB" id="A0AAV4B7H7"/>
<evidence type="ECO:0000313" key="3">
    <source>
        <dbReference type="Proteomes" id="UP000735302"/>
    </source>
</evidence>